<dbReference type="InterPro" id="IPR027056">
    <property type="entry name" value="Gluconate_2DH_su3"/>
</dbReference>
<evidence type="ECO:0000313" key="1">
    <source>
        <dbReference type="EMBL" id="MBE8716286.1"/>
    </source>
</evidence>
<dbReference type="EMBL" id="PRDL01000001">
    <property type="protein sequence ID" value="MBE8716286.1"/>
    <property type="molecule type" value="Genomic_DNA"/>
</dbReference>
<sequence>MHNDILDTPAQLFERRTAIKQLAVLCGLALSSQSLSLMAQSFSSPIDQSRKKQGLLKAAQLELVKVLGELIIPTTDTPGAIAADVHTFIHYQLAYCFNQSEQQTILNGLATLDEQAQQRHKKVFVALDADAQIQLLQDMEAARKGFTETHRQFFKQFKSLVMFGYYTSEIGATQELAYLAIPGGYRGDFKFSEVGKAWALNF</sequence>
<protein>
    <submittedName>
        <fullName evidence="1">Gluconate 2-dehydrogenase subunit 3 family protein</fullName>
    </submittedName>
</protein>
<dbReference type="Pfam" id="PF13618">
    <property type="entry name" value="Gluconate_2-dh3"/>
    <property type="match status" value="1"/>
</dbReference>
<accession>A0A928V3K3</accession>
<gene>
    <name evidence="1" type="ORF">C4F51_03690</name>
</gene>
<organism evidence="1 2">
    <name type="scientific">Cellvibrio polysaccharolyticus</name>
    <dbReference type="NCBI Taxonomy" id="2082724"/>
    <lineage>
        <taxon>Bacteria</taxon>
        <taxon>Pseudomonadati</taxon>
        <taxon>Pseudomonadota</taxon>
        <taxon>Gammaproteobacteria</taxon>
        <taxon>Cellvibrionales</taxon>
        <taxon>Cellvibrionaceae</taxon>
        <taxon>Cellvibrio</taxon>
    </lineage>
</organism>
<dbReference type="AlphaFoldDB" id="A0A928V3K3"/>
<name>A0A928V3K3_9GAMM</name>
<keyword evidence="2" id="KW-1185">Reference proteome</keyword>
<proteinExistence type="predicted"/>
<comment type="caution">
    <text evidence="1">The sequence shown here is derived from an EMBL/GenBank/DDBJ whole genome shotgun (WGS) entry which is preliminary data.</text>
</comment>
<reference evidence="1" key="1">
    <citation type="submission" date="2018-07" db="EMBL/GenBank/DDBJ databases">
        <title>Genome assembly of strain Ka43.</title>
        <authorList>
            <person name="Kukolya J."/>
            <person name="Nagy I."/>
            <person name="Horvath B."/>
            <person name="Toth A."/>
        </authorList>
    </citation>
    <scope>NUCLEOTIDE SEQUENCE</scope>
    <source>
        <strain evidence="1">KB43</strain>
    </source>
</reference>
<dbReference type="RefSeq" id="WP_193907240.1">
    <property type="nucleotide sequence ID" value="NZ_PRDL01000001.1"/>
</dbReference>
<evidence type="ECO:0000313" key="2">
    <source>
        <dbReference type="Proteomes" id="UP000652567"/>
    </source>
</evidence>
<dbReference type="Proteomes" id="UP000652567">
    <property type="component" value="Unassembled WGS sequence"/>
</dbReference>